<dbReference type="InterPro" id="IPR028978">
    <property type="entry name" value="Chorismate_lyase_/UTRA_dom_sf"/>
</dbReference>
<gene>
    <name evidence="1" type="ORF">ACIGXA_19465</name>
</gene>
<dbReference type="RefSeq" id="WP_399650680.1">
    <property type="nucleotide sequence ID" value="NZ_JBITYG010000005.1"/>
</dbReference>
<comment type="caution">
    <text evidence="1">The sequence shown here is derived from an EMBL/GenBank/DDBJ whole genome shotgun (WGS) entry which is preliminary data.</text>
</comment>
<dbReference type="EMBL" id="JBITYG010000005">
    <property type="protein sequence ID" value="MFI9102696.1"/>
    <property type="molecule type" value="Genomic_DNA"/>
</dbReference>
<accession>A0ABW8C8C1</accession>
<protein>
    <recommendedName>
        <fullName evidence="3">Chorismate lyase</fullName>
    </recommendedName>
</protein>
<name>A0ABW8C8C1_9ACTN</name>
<evidence type="ECO:0000313" key="2">
    <source>
        <dbReference type="Proteomes" id="UP001614394"/>
    </source>
</evidence>
<reference evidence="1 2" key="1">
    <citation type="submission" date="2024-10" db="EMBL/GenBank/DDBJ databases">
        <title>The Natural Products Discovery Center: Release of the First 8490 Sequenced Strains for Exploring Actinobacteria Biosynthetic Diversity.</title>
        <authorList>
            <person name="Kalkreuter E."/>
            <person name="Kautsar S.A."/>
            <person name="Yang D."/>
            <person name="Bader C.D."/>
            <person name="Teijaro C.N."/>
            <person name="Fluegel L."/>
            <person name="Davis C.M."/>
            <person name="Simpson J.R."/>
            <person name="Lauterbach L."/>
            <person name="Steele A.D."/>
            <person name="Gui C."/>
            <person name="Meng S."/>
            <person name="Li G."/>
            <person name="Viehrig K."/>
            <person name="Ye F."/>
            <person name="Su P."/>
            <person name="Kiefer A.F."/>
            <person name="Nichols A."/>
            <person name="Cepeda A.J."/>
            <person name="Yan W."/>
            <person name="Fan B."/>
            <person name="Jiang Y."/>
            <person name="Adhikari A."/>
            <person name="Zheng C.-J."/>
            <person name="Schuster L."/>
            <person name="Cowan T.M."/>
            <person name="Smanski M.J."/>
            <person name="Chevrette M.G."/>
            <person name="De Carvalho L.P.S."/>
            <person name="Shen B."/>
        </authorList>
    </citation>
    <scope>NUCLEOTIDE SEQUENCE [LARGE SCALE GENOMIC DNA]</scope>
    <source>
        <strain evidence="1 2">NPDC053399</strain>
    </source>
</reference>
<keyword evidence="2" id="KW-1185">Reference proteome</keyword>
<dbReference type="SUPFAM" id="SSF64288">
    <property type="entry name" value="Chorismate lyase-like"/>
    <property type="match status" value="1"/>
</dbReference>
<sequence>MENSALGIHRTARGTFMELPPQTRMLLESEGSTTILLESLIACRLTVRVDSQLPVDAGSLDRRIRDELGLSPHAKPVLRRSALLTPAGDVVSSNRVVFDGAAVPWLADSQDSTPLGRELRARNSMQHRVILDNGLASWPPGGAGTPCAFKEYIINCSDGSRIHLHETFSPHFVPVPGR</sequence>
<organism evidence="1 2">
    <name type="scientific">Streptomyces fildesensis</name>
    <dbReference type="NCBI Taxonomy" id="375757"/>
    <lineage>
        <taxon>Bacteria</taxon>
        <taxon>Bacillati</taxon>
        <taxon>Actinomycetota</taxon>
        <taxon>Actinomycetes</taxon>
        <taxon>Kitasatosporales</taxon>
        <taxon>Streptomycetaceae</taxon>
        <taxon>Streptomyces</taxon>
    </lineage>
</organism>
<dbReference type="Gene3D" id="3.40.1410.10">
    <property type="entry name" value="Chorismate lyase-like"/>
    <property type="match status" value="1"/>
</dbReference>
<evidence type="ECO:0000313" key="1">
    <source>
        <dbReference type="EMBL" id="MFI9102696.1"/>
    </source>
</evidence>
<proteinExistence type="predicted"/>
<evidence type="ECO:0008006" key="3">
    <source>
        <dbReference type="Google" id="ProtNLM"/>
    </source>
</evidence>
<dbReference type="Proteomes" id="UP001614394">
    <property type="component" value="Unassembled WGS sequence"/>
</dbReference>